<reference evidence="7 8" key="1">
    <citation type="submission" date="2018-12" db="EMBL/GenBank/DDBJ databases">
        <title>Draft genome sequence of Xylaria grammica IHI A82.</title>
        <authorList>
            <person name="Buettner E."/>
            <person name="Kellner H."/>
        </authorList>
    </citation>
    <scope>NUCLEOTIDE SEQUENCE [LARGE SCALE GENOMIC DNA]</scope>
    <source>
        <strain evidence="7 8">IHI A82</strain>
    </source>
</reference>
<dbReference type="PANTHER" id="PTHR10961:SF37">
    <property type="entry name" value="FAD DEPENDENT OXIDOREDUCTASE DOMAIN-CONTAINING PROTEIN"/>
    <property type="match status" value="1"/>
</dbReference>
<dbReference type="Pfam" id="PF01266">
    <property type="entry name" value="DAO"/>
    <property type="match status" value="1"/>
</dbReference>
<dbReference type="SUPFAM" id="SSF51905">
    <property type="entry name" value="FAD/NAD(P)-binding domain"/>
    <property type="match status" value="1"/>
</dbReference>
<evidence type="ECO:0000256" key="2">
    <source>
        <dbReference type="ARBA" id="ARBA00010989"/>
    </source>
</evidence>
<accession>A0A439CT18</accession>
<keyword evidence="8" id="KW-1185">Reference proteome</keyword>
<name>A0A439CT18_9PEZI</name>
<evidence type="ECO:0000256" key="3">
    <source>
        <dbReference type="ARBA" id="ARBA00022630"/>
    </source>
</evidence>
<keyword evidence="4" id="KW-0274">FAD</keyword>
<organism evidence="7 8">
    <name type="scientific">Xylaria grammica</name>
    <dbReference type="NCBI Taxonomy" id="363999"/>
    <lineage>
        <taxon>Eukaryota</taxon>
        <taxon>Fungi</taxon>
        <taxon>Dikarya</taxon>
        <taxon>Ascomycota</taxon>
        <taxon>Pezizomycotina</taxon>
        <taxon>Sordariomycetes</taxon>
        <taxon>Xylariomycetidae</taxon>
        <taxon>Xylariales</taxon>
        <taxon>Xylariaceae</taxon>
        <taxon>Xylaria</taxon>
    </lineage>
</organism>
<comment type="cofactor">
    <cofactor evidence="1">
        <name>FAD</name>
        <dbReference type="ChEBI" id="CHEBI:57692"/>
    </cofactor>
</comment>
<dbReference type="PANTHER" id="PTHR10961">
    <property type="entry name" value="PEROXISOMAL SARCOSINE OXIDASE"/>
    <property type="match status" value="1"/>
</dbReference>
<evidence type="ECO:0000313" key="8">
    <source>
        <dbReference type="Proteomes" id="UP000286045"/>
    </source>
</evidence>
<dbReference type="InterPro" id="IPR006076">
    <property type="entry name" value="FAD-dep_OxRdtase"/>
</dbReference>
<dbReference type="STRING" id="363999.A0A439CT18"/>
<evidence type="ECO:0000256" key="1">
    <source>
        <dbReference type="ARBA" id="ARBA00001974"/>
    </source>
</evidence>
<dbReference type="Gene3D" id="3.50.50.60">
    <property type="entry name" value="FAD/NAD(P)-binding domain"/>
    <property type="match status" value="1"/>
</dbReference>
<keyword evidence="5" id="KW-0560">Oxidoreductase</keyword>
<comment type="caution">
    <text evidence="7">The sequence shown here is derived from an EMBL/GenBank/DDBJ whole genome shotgun (WGS) entry which is preliminary data.</text>
</comment>
<dbReference type="GO" id="GO:0008115">
    <property type="term" value="F:sarcosine oxidase activity"/>
    <property type="evidence" value="ECO:0007669"/>
    <property type="project" value="TreeGrafter"/>
</dbReference>
<comment type="similarity">
    <text evidence="2">Belongs to the MSOX/MTOX family.</text>
</comment>
<evidence type="ECO:0000256" key="5">
    <source>
        <dbReference type="ARBA" id="ARBA00023002"/>
    </source>
</evidence>
<dbReference type="InterPro" id="IPR036188">
    <property type="entry name" value="FAD/NAD-bd_sf"/>
</dbReference>
<dbReference type="EMBL" id="RYZI01000454">
    <property type="protein sequence ID" value="RWA05317.1"/>
    <property type="molecule type" value="Genomic_DNA"/>
</dbReference>
<dbReference type="InterPro" id="IPR045170">
    <property type="entry name" value="MTOX"/>
</dbReference>
<dbReference type="AlphaFoldDB" id="A0A439CT18"/>
<protein>
    <recommendedName>
        <fullName evidence="6">FAD dependent oxidoreductase domain-containing protein</fullName>
    </recommendedName>
</protein>
<feature type="domain" description="FAD dependent oxidoreductase" evidence="6">
    <location>
        <begin position="8"/>
        <end position="237"/>
    </location>
</feature>
<dbReference type="Proteomes" id="UP000286045">
    <property type="component" value="Unassembled WGS sequence"/>
</dbReference>
<proteinExistence type="inferred from homology"/>
<dbReference type="GO" id="GO:0050660">
    <property type="term" value="F:flavin adenine dinucleotide binding"/>
    <property type="evidence" value="ECO:0007669"/>
    <property type="project" value="InterPro"/>
</dbReference>
<dbReference type="Gene3D" id="3.30.9.10">
    <property type="entry name" value="D-Amino Acid Oxidase, subunit A, domain 2"/>
    <property type="match status" value="1"/>
</dbReference>
<evidence type="ECO:0000256" key="4">
    <source>
        <dbReference type="ARBA" id="ARBA00022827"/>
    </source>
</evidence>
<dbReference type="GO" id="GO:0051698">
    <property type="term" value="F:saccharopine oxidase activity"/>
    <property type="evidence" value="ECO:0007669"/>
    <property type="project" value="TreeGrafter"/>
</dbReference>
<keyword evidence="3" id="KW-0285">Flavoprotein</keyword>
<evidence type="ECO:0000313" key="7">
    <source>
        <dbReference type="EMBL" id="RWA05317.1"/>
    </source>
</evidence>
<gene>
    <name evidence="7" type="ORF">EKO27_g9787</name>
</gene>
<sequence>MDMSPPSYIIVGAGVFGTSTALHLKSRYPDADVTLIDRHDPDAPTRPAASWDWNKVVRADYCDITYCRIALEAQDEWRTDSLWNQFYHETGIYWISRTGFAQKVIDNFKTLGRDAELYALPVQEARKLYGSIFDSADYEGVDKVLINKTSGWAAAKDALQAGIEKAINIGVKYITAEVDLLEFDDEDRCIGVRTGDGSTITANRTVLCTGAFTPALLEKAANSSSRDTLRSQGRMIAAGVTTGLVTLDEETASSFKGMPVCIQENPTHRGPSNGTLPPNSENQIKFWGQSIFHFSQGSSSPSQPPTGADYNQWEVPEVLKVDVAVSNEATFGKRGINWKIHTHRICW</sequence>
<evidence type="ECO:0000259" key="6">
    <source>
        <dbReference type="Pfam" id="PF01266"/>
    </source>
</evidence>